<dbReference type="PANTHER" id="PTHR11761:SF8">
    <property type="entry name" value="LARGE RIBOSOMAL SUBUNIT PROTEIN UL14"/>
    <property type="match status" value="1"/>
</dbReference>
<name>A0A0M0JZ62_9EUKA</name>
<feature type="non-terminal residue" evidence="10">
    <location>
        <position position="1327"/>
    </location>
</feature>
<dbReference type="CDD" id="cd00337">
    <property type="entry name" value="Ribosomal_uL14"/>
    <property type="match status" value="1"/>
</dbReference>
<dbReference type="SMART" id="SM01374">
    <property type="entry name" value="Ribosomal_L14"/>
    <property type="match status" value="1"/>
</dbReference>
<evidence type="ECO:0000256" key="2">
    <source>
        <dbReference type="ARBA" id="ARBA00022980"/>
    </source>
</evidence>
<feature type="transmembrane region" description="Helical" evidence="8">
    <location>
        <begin position="1270"/>
        <end position="1288"/>
    </location>
</feature>
<evidence type="ECO:0000256" key="6">
    <source>
        <dbReference type="RuleBase" id="RU003949"/>
    </source>
</evidence>
<evidence type="ECO:0000256" key="9">
    <source>
        <dbReference type="SAM" id="SignalP"/>
    </source>
</evidence>
<keyword evidence="3 6" id="KW-0687">Ribonucleoprotein</keyword>
<feature type="transmembrane region" description="Helical" evidence="8">
    <location>
        <begin position="938"/>
        <end position="958"/>
    </location>
</feature>
<dbReference type="GO" id="GO:0022625">
    <property type="term" value="C:cytosolic large ribosomal subunit"/>
    <property type="evidence" value="ECO:0007669"/>
    <property type="project" value="TreeGrafter"/>
</dbReference>
<dbReference type="Pfam" id="PF00238">
    <property type="entry name" value="Ribosomal_L14"/>
    <property type="match status" value="1"/>
</dbReference>
<dbReference type="OrthoDB" id="407959at2759"/>
<sequence>MLSLSSLFASPLPPLLLLTLVALSASGATEAGQLRGVVLARCVIAGRAVLLVASAQMLHADRSLALAGRTGSMGNKFRTTLGLCVGTVMNCADNSGAKNLYIISVKGIKGRLNKIPGATVGNMVICSCKKGKPELRKKVMPAVVVRQRKAWRRVDGGGFIYFEDNAGVIVNAKGDLKGSAVMGPVSKECADLWPRIASAAGTVLPTSLAFMIVLGSLPTARAVCTHCKDTITPTHADAACPLVVNIAANAQIFSAKTLGSAPTVTYSLTHELAAHFTRPVLDAIMGIACAPCQGAIVDLKSTAYAAANAVVKAAMYGHCSFAEASAELAERLDGATQALDVDKIRGAMESLRLSAESVVYSSSGVLAFCWARISNVLSKRDDPTFKLEVGKAKAASHTATLVRPKNEAEFYEMIHLFIMLMVALGMASATIVMKFLDDVVYSAIRMKESWKVAHELLMLYFREIDLDPMRLMHMGNVYRRGGQDTLLSEARRNAAAFFRAGGANLQLGGAPIDTSKDPKTIKPNGNGDDKSKRPCADFNAGRPCKQLKPDGSCVFAHACNQFVSDKGPNGYCFGPHARGAGCSYDDAKKLRGWSESSDVSGKFAEMFKWARVVCKSNACSLPGVTIKYEAFVSNMWRAVRMGFVTAKHAEFVHNGLRWGFEVGLHPDRLQGYRFFKNYESATGAFRSRVTEATESRVGAGRTLHLGEATTETLILIKQVFPSAFIFPMGAVAKPLEPDKGRPTDDHTRTGLNAATDMTGLSHTLDSYDEMARRFLPGYAAHVSDVEAAFPMLPFAPWVWPFMLHRFYRVFKIFFVDVVLNMARAAEALTIPMTVYVDDLAATGATAKGTTSRMAKFQDWAESVCGVQFKRIKDKSASQVQLFLGLWWDSFTGTRTLEERKLVQYMDMLLEFSVRKTLTLLERQQAAGRLRRAIMSMPPGASCLLANIFALMIGLSVAWQKRRTTRAERQDYRFFYDILTLNLGRGYFTTDRFKEGPSVYSDASRSKRYAGGGWCSSAGPYDWWRYGAAAAKKPIDFLEGDTVVHCIESQGPSWRQQWIPFGVDNQSFEKSAQKSWSRAERLNLLLKRLFVLQIKFDCLIRFFWLKSEDNSMADPLSRENGLEAFLAEVQRQAFVVPPAVLQGMPEGGKLVTFVLKLLEDKRLVADSIQSYVWGLRWKMKLAHQADPVYGLMNWHHFMTSVRVRAHVPHEPRRALPLRLIIAMLATIDLDVFWEVQFAVFMLILLGTFSRSECPCPKTFTGKEKWDPTKHWMVQDILIKLVAGTYVLAVRFKKIKQDRRIERAAARGDHRLEIKRGEAAKGGSDWSYI</sequence>
<gene>
    <name evidence="10" type="ORF">Ctob_013166</name>
</gene>
<dbReference type="SUPFAM" id="SSF50193">
    <property type="entry name" value="Ribosomal protein L14"/>
    <property type="match status" value="1"/>
</dbReference>
<evidence type="ECO:0000313" key="11">
    <source>
        <dbReference type="Proteomes" id="UP000037460"/>
    </source>
</evidence>
<keyword evidence="8" id="KW-1133">Transmembrane helix</keyword>
<dbReference type="EMBL" id="JWZX01001891">
    <property type="protein sequence ID" value="KOO31936.1"/>
    <property type="molecule type" value="Genomic_DNA"/>
</dbReference>
<feature type="region of interest" description="Disordered" evidence="7">
    <location>
        <begin position="509"/>
        <end position="534"/>
    </location>
</feature>
<dbReference type="GO" id="GO:0070180">
    <property type="term" value="F:large ribosomal subunit rRNA binding"/>
    <property type="evidence" value="ECO:0007669"/>
    <property type="project" value="TreeGrafter"/>
</dbReference>
<dbReference type="PANTHER" id="PTHR11761">
    <property type="entry name" value="50S/60S RIBOSOMAL PROTEIN L14/L23"/>
    <property type="match status" value="1"/>
</dbReference>
<keyword evidence="11" id="KW-1185">Reference proteome</keyword>
<feature type="chain" id="PRO_5005602226" description="Large ribosomal subunit protein uL14" evidence="9">
    <location>
        <begin position="32"/>
        <end position="1327"/>
    </location>
</feature>
<dbReference type="GO" id="GO:0003735">
    <property type="term" value="F:structural constituent of ribosome"/>
    <property type="evidence" value="ECO:0007669"/>
    <property type="project" value="InterPro"/>
</dbReference>
<reference evidence="11" key="1">
    <citation type="journal article" date="2015" name="PLoS Genet.">
        <title>Genome Sequence and Transcriptome Analyses of Chrysochromulina tobin: Metabolic Tools for Enhanced Algal Fitness in the Prominent Order Prymnesiales (Haptophyceae).</title>
        <authorList>
            <person name="Hovde B.T."/>
            <person name="Deodato C.R."/>
            <person name="Hunsperger H.M."/>
            <person name="Ryken S.A."/>
            <person name="Yost W."/>
            <person name="Jha R.K."/>
            <person name="Patterson J."/>
            <person name="Monnat R.J. Jr."/>
            <person name="Barlow S.B."/>
            <person name="Starkenburg S.R."/>
            <person name="Cattolico R.A."/>
        </authorList>
    </citation>
    <scope>NUCLEOTIDE SEQUENCE</scope>
    <source>
        <strain evidence="11">CCMP291</strain>
    </source>
</reference>
<keyword evidence="8" id="KW-0472">Membrane</keyword>
<feature type="signal peptide" evidence="9">
    <location>
        <begin position="1"/>
        <end position="31"/>
    </location>
</feature>
<evidence type="ECO:0000256" key="5">
    <source>
        <dbReference type="ARBA" id="ARBA00035326"/>
    </source>
</evidence>
<feature type="transmembrane region" description="Helical" evidence="8">
    <location>
        <begin position="1218"/>
        <end position="1243"/>
    </location>
</feature>
<proteinExistence type="inferred from homology"/>
<dbReference type="FunFam" id="2.40.150.20:FF:000007">
    <property type="entry name" value="50S ribosomal protein L14"/>
    <property type="match status" value="1"/>
</dbReference>
<dbReference type="GO" id="GO:0006412">
    <property type="term" value="P:translation"/>
    <property type="evidence" value="ECO:0007669"/>
    <property type="project" value="InterPro"/>
</dbReference>
<protein>
    <recommendedName>
        <fullName evidence="4">Large ribosomal subunit protein uL14</fullName>
    </recommendedName>
    <alternativeName>
        <fullName evidence="5">60S ribosomal protein L23</fullName>
    </alternativeName>
</protein>
<accession>A0A0M0JZ62</accession>
<evidence type="ECO:0000256" key="3">
    <source>
        <dbReference type="ARBA" id="ARBA00023274"/>
    </source>
</evidence>
<evidence type="ECO:0000313" key="10">
    <source>
        <dbReference type="EMBL" id="KOO31936.1"/>
    </source>
</evidence>
<keyword evidence="9" id="KW-0732">Signal</keyword>
<evidence type="ECO:0000256" key="8">
    <source>
        <dbReference type="SAM" id="Phobius"/>
    </source>
</evidence>
<comment type="caution">
    <text evidence="10">The sequence shown here is derived from an EMBL/GenBank/DDBJ whole genome shotgun (WGS) entry which is preliminary data.</text>
</comment>
<dbReference type="Gene3D" id="2.40.150.20">
    <property type="entry name" value="Ribosomal protein L14"/>
    <property type="match status" value="1"/>
</dbReference>
<keyword evidence="2 6" id="KW-0689">Ribosomal protein</keyword>
<organism evidence="10 11">
    <name type="scientific">Chrysochromulina tobinii</name>
    <dbReference type="NCBI Taxonomy" id="1460289"/>
    <lineage>
        <taxon>Eukaryota</taxon>
        <taxon>Haptista</taxon>
        <taxon>Haptophyta</taxon>
        <taxon>Prymnesiophyceae</taxon>
        <taxon>Prymnesiales</taxon>
        <taxon>Chrysochromulinaceae</taxon>
        <taxon>Chrysochromulina</taxon>
    </lineage>
</organism>
<dbReference type="HAMAP" id="MF_01367">
    <property type="entry name" value="Ribosomal_uL14"/>
    <property type="match status" value="1"/>
</dbReference>
<evidence type="ECO:0000256" key="7">
    <source>
        <dbReference type="SAM" id="MobiDB-lite"/>
    </source>
</evidence>
<dbReference type="InterPro" id="IPR036853">
    <property type="entry name" value="Ribosomal_uL14_sf"/>
</dbReference>
<dbReference type="InterPro" id="IPR000218">
    <property type="entry name" value="Ribosomal_uL14"/>
</dbReference>
<dbReference type="Proteomes" id="UP000037460">
    <property type="component" value="Unassembled WGS sequence"/>
</dbReference>
<evidence type="ECO:0000256" key="4">
    <source>
        <dbReference type="ARBA" id="ARBA00035199"/>
    </source>
</evidence>
<keyword evidence="8" id="KW-0812">Transmembrane</keyword>
<comment type="similarity">
    <text evidence="1 6">Belongs to the universal ribosomal protein uL14 family.</text>
</comment>
<evidence type="ECO:0000256" key="1">
    <source>
        <dbReference type="ARBA" id="ARBA00010745"/>
    </source>
</evidence>